<dbReference type="CDD" id="cd00167">
    <property type="entry name" value="SANT"/>
    <property type="match status" value="1"/>
</dbReference>
<feature type="compositionally biased region" description="Acidic residues" evidence="2">
    <location>
        <begin position="409"/>
        <end position="420"/>
    </location>
</feature>
<dbReference type="InterPro" id="IPR039467">
    <property type="entry name" value="TFIIIB_B''_Myb"/>
</dbReference>
<feature type="compositionally biased region" description="Acidic residues" evidence="2">
    <location>
        <begin position="264"/>
        <end position="284"/>
    </location>
</feature>
<feature type="compositionally biased region" description="Low complexity" evidence="2">
    <location>
        <begin position="500"/>
        <end position="516"/>
    </location>
</feature>
<feature type="compositionally biased region" description="Low complexity" evidence="2">
    <location>
        <begin position="107"/>
        <end position="131"/>
    </location>
</feature>
<evidence type="ECO:0000259" key="3">
    <source>
        <dbReference type="SMART" id="SM00717"/>
    </source>
</evidence>
<feature type="compositionally biased region" description="Polar residues" evidence="2">
    <location>
        <begin position="544"/>
        <end position="555"/>
    </location>
</feature>
<dbReference type="GO" id="GO:0000126">
    <property type="term" value="C:transcription factor TFIIIB complex"/>
    <property type="evidence" value="ECO:0007669"/>
    <property type="project" value="TreeGrafter"/>
</dbReference>
<protein>
    <submittedName>
        <fullName evidence="4">Putative transcription factor tfiiib component b</fullName>
    </submittedName>
</protein>
<dbReference type="AlphaFoldDB" id="A0A6B0VDR1"/>
<feature type="compositionally biased region" description="Pro residues" evidence="2">
    <location>
        <begin position="96"/>
        <end position="106"/>
    </location>
</feature>
<feature type="region of interest" description="Disordered" evidence="2">
    <location>
        <begin position="543"/>
        <end position="577"/>
    </location>
</feature>
<dbReference type="SMART" id="SM00717">
    <property type="entry name" value="SANT"/>
    <property type="match status" value="1"/>
</dbReference>
<organism evidence="4">
    <name type="scientific">Ixodes ricinus</name>
    <name type="common">Common tick</name>
    <name type="synonym">Acarus ricinus</name>
    <dbReference type="NCBI Taxonomy" id="34613"/>
    <lineage>
        <taxon>Eukaryota</taxon>
        <taxon>Metazoa</taxon>
        <taxon>Ecdysozoa</taxon>
        <taxon>Arthropoda</taxon>
        <taxon>Chelicerata</taxon>
        <taxon>Arachnida</taxon>
        <taxon>Acari</taxon>
        <taxon>Parasitiformes</taxon>
        <taxon>Ixodida</taxon>
        <taxon>Ixodoidea</taxon>
        <taxon>Ixodidae</taxon>
        <taxon>Ixodinae</taxon>
        <taxon>Ixodes</taxon>
    </lineage>
</organism>
<feature type="compositionally biased region" description="Basic and acidic residues" evidence="2">
    <location>
        <begin position="191"/>
        <end position="212"/>
    </location>
</feature>
<evidence type="ECO:0000313" key="4">
    <source>
        <dbReference type="EMBL" id="MXV00133.1"/>
    </source>
</evidence>
<feature type="compositionally biased region" description="Acidic residues" evidence="2">
    <location>
        <begin position="439"/>
        <end position="453"/>
    </location>
</feature>
<proteinExistence type="predicted"/>
<feature type="region of interest" description="Disordered" evidence="2">
    <location>
        <begin position="1"/>
        <end position="297"/>
    </location>
</feature>
<dbReference type="PANTHER" id="PTHR22929:SF0">
    <property type="entry name" value="TRANSCRIPTION FACTOR TFIIIB COMPONENT B'' HOMOLOG"/>
    <property type="match status" value="1"/>
</dbReference>
<dbReference type="SUPFAM" id="SSF46689">
    <property type="entry name" value="Homeodomain-like"/>
    <property type="match status" value="1"/>
</dbReference>
<evidence type="ECO:0000256" key="2">
    <source>
        <dbReference type="SAM" id="MobiDB-lite"/>
    </source>
</evidence>
<dbReference type="EMBL" id="GIFC01018049">
    <property type="protein sequence ID" value="MXV00133.1"/>
    <property type="molecule type" value="Transcribed_RNA"/>
</dbReference>
<feature type="compositionally biased region" description="Low complexity" evidence="2">
    <location>
        <begin position="21"/>
        <end position="65"/>
    </location>
</feature>
<sequence>MSTRRSRIQIKPNTGRKSDNAAAKPAAPLKPQGVRKSSVISVPAPAAAAALPVEEPTPNPAEETPCCVGADNETPHVEAAVAEVGAPSQPESTVEKPPPSPPPPAAQPAEPASLPPAEEIGPPEPAAEVVKPPAPPPLPLQRTRASKRPAENEPKNSRPAKASNGTADAPAPKHVHSQPTDVAGEIPSEPSTERPSESHTDKKSEARSEPKSRKANKKPRRTTRTASRKPPADRSAMTMMDLIYYNPPGNPMPEKTSKVRILEDSAETVDDPAEPEAASDEDGSEASAGPRVRVGPNGEITLDEESLVVRRQAPRSEPRPVVYETGHETNYTSFRRQPLGRRTWTEKQTARFYRALSVCGTDFTLMATFFPERTRQDLKNKFKREERMHRDLVDKAINDPTQFDLVGLEEEMEDADDPEPVPDRQTKRRGRKRKAVAEEQVEEEMEDADDPEPVPDRQTKRRGRKRKAVAEEQVEEEVVHEEIIIEDTPATAENTTAEKPGTATPSGTGPPGAQAPLELQSGQLVFYASRAQEQVVHVFVVSPQGENGSENSSELVNRLSSPPLRSPPPATAEVSSS</sequence>
<dbReference type="InterPro" id="IPR001005">
    <property type="entry name" value="SANT/Myb"/>
</dbReference>
<dbReference type="PANTHER" id="PTHR22929">
    <property type="entry name" value="RNA POLYMERASE III TRANSCRIPTION INITIATION FACTOR B"/>
    <property type="match status" value="1"/>
</dbReference>
<name>A0A6B0VDR1_IXORI</name>
<accession>A0A6B0VDR1</accession>
<dbReference type="GO" id="GO:0005634">
    <property type="term" value="C:nucleus"/>
    <property type="evidence" value="ECO:0007669"/>
    <property type="project" value="UniProtKB-SubCell"/>
</dbReference>
<feature type="domain" description="Myb-like" evidence="3">
    <location>
        <begin position="340"/>
        <end position="388"/>
    </location>
</feature>
<feature type="region of interest" description="Disordered" evidence="2">
    <location>
        <begin position="409"/>
        <end position="517"/>
    </location>
</feature>
<dbReference type="InterPro" id="IPR009057">
    <property type="entry name" value="Homeodomain-like_sf"/>
</dbReference>
<comment type="subcellular location">
    <subcellularLocation>
        <location evidence="1">Nucleus</location>
    </subcellularLocation>
</comment>
<dbReference type="Pfam" id="PF15963">
    <property type="entry name" value="Myb_DNA-bind_7"/>
    <property type="match status" value="1"/>
</dbReference>
<dbReference type="GO" id="GO:0001156">
    <property type="term" value="F:TFIIIC-class transcription factor complex binding"/>
    <property type="evidence" value="ECO:0007669"/>
    <property type="project" value="TreeGrafter"/>
</dbReference>
<evidence type="ECO:0000256" key="1">
    <source>
        <dbReference type="ARBA" id="ARBA00004123"/>
    </source>
</evidence>
<feature type="compositionally biased region" description="Basic residues" evidence="2">
    <location>
        <begin position="213"/>
        <end position="227"/>
    </location>
</feature>
<dbReference type="GO" id="GO:0070898">
    <property type="term" value="P:RNA polymerase III preinitiation complex assembly"/>
    <property type="evidence" value="ECO:0007669"/>
    <property type="project" value="TreeGrafter"/>
</dbReference>
<reference evidence="4" key="1">
    <citation type="submission" date="2019-12" db="EMBL/GenBank/DDBJ databases">
        <title>An insight into the sialome of adult female Ixodes ricinus ticks feeding for 6 days.</title>
        <authorList>
            <person name="Perner J."/>
            <person name="Ribeiro J.M.C."/>
        </authorList>
    </citation>
    <scope>NUCLEOTIDE SEQUENCE</scope>
    <source>
        <strain evidence="4">Semi-engorged</strain>
        <tissue evidence="4">Salivary glands</tissue>
    </source>
</reference>